<dbReference type="Gramene" id="KCW89193">
    <property type="protein sequence ID" value="KCW89193"/>
    <property type="gene ID" value="EUGRSUZ_A01504"/>
</dbReference>
<gene>
    <name evidence="2" type="ORF">EUGRSUZ_A01504</name>
</gene>
<evidence type="ECO:0000313" key="2">
    <source>
        <dbReference type="EMBL" id="KCW89193.1"/>
    </source>
</evidence>
<dbReference type="AlphaFoldDB" id="A0A059DEK6"/>
<feature type="region of interest" description="Disordered" evidence="1">
    <location>
        <begin position="1"/>
        <end position="129"/>
    </location>
</feature>
<sequence>MERNRSGPGRPSSLFLQPGSGPAPFFRPAKAVLEERYKRRGRPNNLRERLREAGGERSGEKEDGAETRGGTEGNPRAREEIERGRVGRDRRSRVNQTERVRESQTEAPADAVEPVVSPLRQTPSAVSSF</sequence>
<protein>
    <submittedName>
        <fullName evidence="2">Uncharacterized protein</fullName>
    </submittedName>
</protein>
<evidence type="ECO:0000256" key="1">
    <source>
        <dbReference type="SAM" id="MobiDB-lite"/>
    </source>
</evidence>
<feature type="compositionally biased region" description="Basic and acidic residues" evidence="1">
    <location>
        <begin position="75"/>
        <end position="89"/>
    </location>
</feature>
<feature type="compositionally biased region" description="Basic and acidic residues" evidence="1">
    <location>
        <begin position="45"/>
        <end position="66"/>
    </location>
</feature>
<reference evidence="2" key="1">
    <citation type="submission" date="2013-07" db="EMBL/GenBank/DDBJ databases">
        <title>The genome of Eucalyptus grandis.</title>
        <authorList>
            <person name="Schmutz J."/>
            <person name="Hayes R."/>
            <person name="Myburg A."/>
            <person name="Tuskan G."/>
            <person name="Grattapaglia D."/>
            <person name="Rokhsar D.S."/>
        </authorList>
    </citation>
    <scope>NUCLEOTIDE SEQUENCE</scope>
    <source>
        <tissue evidence="2">Leaf extractions</tissue>
    </source>
</reference>
<dbReference type="InParanoid" id="A0A059DEK6"/>
<dbReference type="EMBL" id="KK198753">
    <property type="protein sequence ID" value="KCW89193.1"/>
    <property type="molecule type" value="Genomic_DNA"/>
</dbReference>
<accession>A0A059DEK6</accession>
<feature type="compositionally biased region" description="Polar residues" evidence="1">
    <location>
        <begin position="119"/>
        <end position="129"/>
    </location>
</feature>
<organism evidence="2">
    <name type="scientific">Eucalyptus grandis</name>
    <name type="common">Flooded gum</name>
    <dbReference type="NCBI Taxonomy" id="71139"/>
    <lineage>
        <taxon>Eukaryota</taxon>
        <taxon>Viridiplantae</taxon>
        <taxon>Streptophyta</taxon>
        <taxon>Embryophyta</taxon>
        <taxon>Tracheophyta</taxon>
        <taxon>Spermatophyta</taxon>
        <taxon>Magnoliopsida</taxon>
        <taxon>eudicotyledons</taxon>
        <taxon>Gunneridae</taxon>
        <taxon>Pentapetalae</taxon>
        <taxon>rosids</taxon>
        <taxon>malvids</taxon>
        <taxon>Myrtales</taxon>
        <taxon>Myrtaceae</taxon>
        <taxon>Myrtoideae</taxon>
        <taxon>Eucalypteae</taxon>
        <taxon>Eucalyptus</taxon>
    </lineage>
</organism>
<name>A0A059DEK6_EUCGR</name>
<proteinExistence type="predicted"/>